<evidence type="ECO:0000256" key="1">
    <source>
        <dbReference type="SAM" id="MobiDB-lite"/>
    </source>
</evidence>
<proteinExistence type="predicted"/>
<accession>A0A699GU74</accession>
<evidence type="ECO:0000313" key="2">
    <source>
        <dbReference type="EMBL" id="GEW35877.1"/>
    </source>
</evidence>
<feature type="region of interest" description="Disordered" evidence="1">
    <location>
        <begin position="868"/>
        <end position="888"/>
    </location>
</feature>
<feature type="compositionally biased region" description="Basic and acidic residues" evidence="1">
    <location>
        <begin position="509"/>
        <end position="519"/>
    </location>
</feature>
<feature type="region of interest" description="Disordered" evidence="1">
    <location>
        <begin position="466"/>
        <end position="572"/>
    </location>
</feature>
<feature type="compositionally biased region" description="Acidic residues" evidence="1">
    <location>
        <begin position="475"/>
        <end position="491"/>
    </location>
</feature>
<name>A0A699GU74_TANCI</name>
<gene>
    <name evidence="2" type="ORF">Tci_207853</name>
</gene>
<sequence>MILGCEKLSLWERLENYDRITFSKPQREETYQVNLEALKLSPCYPAFVITAEVPEIYVHQFWTTIKKIGNSDAYNFKLEKNKFRVNTEVFREILQICPRILNQDFIAPHSEEELVTFIQELVYSYRYFMYQADNREISSARKEHMPYPRFTKVIINHFISKDETISMRNKINLYTIHDNSLLDIKDSEAYKTYYEFATGKVHPQKARKYKKVASPSRKLSLVKEAEPVKKAKRVKRPAKKSTIAPTASVVIKDTPGVFVSKKKAYAKADRSKGVPDEKQCKKSSKDEGTSTILGVLDVPKYQSKSDDESWDMEDDVDISALTMEQYISLIPYDIKPGIVYLKIGDDVKVEINANFMRELRSKLFTGTDDEDTYEHVRMLLEIVDLFHFPGITHDAIMLRGYCHLFITAKKLEEIRNFKQERDETLIHAWERYNDLLYQCLLHNLNCQQSAMQPLTPLMVHITPPDDDYVAPAINSEDDNDDLSDDDDDNANDDSCKGDDDKVDSDNDGSDAHDSERTNSGDDNENLSFTLKDYDKEEHDEEYESDDDNENVFEEEDDDLYKDVDKTDDSKQSSYVSSDFANQFLILEKAPPSDHEVTSLMNINMSYKVPSTQISSPLIETTMVILDSSIIASTAAPLTIAMISPLPKLTTPTPAPTTASTTTLIHALPDFSSLFGFDQRVSTLEMELSEIKQANQYATRTALESYTKEFEKKAQEERMLYIDVVEKSVKDIIKDEFKSLLPQILHKEVSDFATPVIHSTINESLDNFILAKSSSQPKSTYKAAESLIEFELKKILLEKIERSESYKTAPEHKELYEGLVKSYNHHKDLFSSYGKAYSLKRDRTKSQPKSSGKSVQTEELVFETANTEMPQDQRGDMEDQPNVKITPKSDWFKKPNKPLTLDRAWNNGKSINSRPPQKWISNIAKASQPPCMFDELMSTPIDFSAYVMHNLKIDNLTQEILVGPAFNLLKGTCKRFVELEYHFEECYKVVTNQLDWNNPEGHEYPFDLSKPLPLIEVQGCQVVPTDYFFNNDLEYLKGGCSSRKYTTSTTKTKAAKYDNIEGIEDMVMTL</sequence>
<organism evidence="2">
    <name type="scientific">Tanacetum cinerariifolium</name>
    <name type="common">Dalmatian daisy</name>
    <name type="synonym">Chrysanthemum cinerariifolium</name>
    <dbReference type="NCBI Taxonomy" id="118510"/>
    <lineage>
        <taxon>Eukaryota</taxon>
        <taxon>Viridiplantae</taxon>
        <taxon>Streptophyta</taxon>
        <taxon>Embryophyta</taxon>
        <taxon>Tracheophyta</taxon>
        <taxon>Spermatophyta</taxon>
        <taxon>Magnoliopsida</taxon>
        <taxon>eudicotyledons</taxon>
        <taxon>Gunneridae</taxon>
        <taxon>Pentapetalae</taxon>
        <taxon>asterids</taxon>
        <taxon>campanulids</taxon>
        <taxon>Asterales</taxon>
        <taxon>Asteraceae</taxon>
        <taxon>Asteroideae</taxon>
        <taxon>Anthemideae</taxon>
        <taxon>Anthemidinae</taxon>
        <taxon>Tanacetum</taxon>
    </lineage>
</organism>
<protein>
    <submittedName>
        <fullName evidence="2">Uncharacterized protein</fullName>
    </submittedName>
</protein>
<dbReference type="AlphaFoldDB" id="A0A699GU74"/>
<feature type="compositionally biased region" description="Acidic residues" evidence="1">
    <location>
        <begin position="537"/>
        <end position="559"/>
    </location>
</feature>
<feature type="compositionally biased region" description="Basic and acidic residues" evidence="1">
    <location>
        <begin position="560"/>
        <end position="570"/>
    </location>
</feature>
<comment type="caution">
    <text evidence="2">The sequence shown here is derived from an EMBL/GenBank/DDBJ whole genome shotgun (WGS) entry which is preliminary data.</text>
</comment>
<reference evidence="2" key="1">
    <citation type="journal article" date="2019" name="Sci. Rep.">
        <title>Draft genome of Tanacetum cinerariifolium, the natural source of mosquito coil.</title>
        <authorList>
            <person name="Yamashiro T."/>
            <person name="Shiraishi A."/>
            <person name="Satake H."/>
            <person name="Nakayama K."/>
        </authorList>
    </citation>
    <scope>NUCLEOTIDE SEQUENCE</scope>
</reference>
<dbReference type="EMBL" id="BKCJ010055112">
    <property type="protein sequence ID" value="GEW35877.1"/>
    <property type="molecule type" value="Genomic_DNA"/>
</dbReference>